<name>A0A4R1L1S2_9BACT</name>
<feature type="signal peptide" evidence="2">
    <location>
        <begin position="1"/>
        <end position="33"/>
    </location>
</feature>
<feature type="region of interest" description="Disordered" evidence="1">
    <location>
        <begin position="34"/>
        <end position="79"/>
    </location>
</feature>
<dbReference type="PROSITE" id="PS51257">
    <property type="entry name" value="PROKAR_LIPOPROTEIN"/>
    <property type="match status" value="1"/>
</dbReference>
<feature type="chain" id="PRO_5020732373" description="Lipoprotein" evidence="2">
    <location>
        <begin position="34"/>
        <end position="271"/>
    </location>
</feature>
<sequence length="271" mass="27100">MKRTFTKSRMKSQSLLVVVAVLLVAGCSRTAKNGNSDGAKVYSNPQQGAQQPNASNNGPAASTTGQPSAASDSGLASAANGQAIAGPSVPTANASAQSKPAAAPLSVPAGTVLSVRLNQGINVKTASTGESFTGTIVNPISANGEMLIPAGSTAEGIVLRAHRRGRFKGASILQLRLTGLEVNNRHYQIDTRSLTRTKKGKGRRTAAFIGGGSGLGMLIGGVATGGVGLLVGGLAGAGAGTAGAAFTGNRDINLPAESVVSFRLSQALLLR</sequence>
<proteinExistence type="predicted"/>
<feature type="compositionally biased region" description="Polar residues" evidence="1">
    <location>
        <begin position="43"/>
        <end position="67"/>
    </location>
</feature>
<accession>A0A4R1L1S2</accession>
<evidence type="ECO:0008006" key="5">
    <source>
        <dbReference type="Google" id="ProtNLM"/>
    </source>
</evidence>
<dbReference type="Proteomes" id="UP000295210">
    <property type="component" value="Unassembled WGS sequence"/>
</dbReference>
<evidence type="ECO:0000256" key="2">
    <source>
        <dbReference type="SAM" id="SignalP"/>
    </source>
</evidence>
<dbReference type="AlphaFoldDB" id="A0A4R1L1S2"/>
<gene>
    <name evidence="3" type="ORF">C7378_3212</name>
</gene>
<protein>
    <recommendedName>
        <fullName evidence="5">Lipoprotein</fullName>
    </recommendedName>
</protein>
<evidence type="ECO:0000313" key="4">
    <source>
        <dbReference type="Proteomes" id="UP000295210"/>
    </source>
</evidence>
<feature type="compositionally biased region" description="Low complexity" evidence="1">
    <location>
        <begin position="68"/>
        <end position="79"/>
    </location>
</feature>
<evidence type="ECO:0000256" key="1">
    <source>
        <dbReference type="SAM" id="MobiDB-lite"/>
    </source>
</evidence>
<organism evidence="3 4">
    <name type="scientific">Acidipila rosea</name>
    <dbReference type="NCBI Taxonomy" id="768535"/>
    <lineage>
        <taxon>Bacteria</taxon>
        <taxon>Pseudomonadati</taxon>
        <taxon>Acidobacteriota</taxon>
        <taxon>Terriglobia</taxon>
        <taxon>Terriglobales</taxon>
        <taxon>Acidobacteriaceae</taxon>
        <taxon>Acidipila</taxon>
    </lineage>
</organism>
<comment type="caution">
    <text evidence="3">The sequence shown here is derived from an EMBL/GenBank/DDBJ whole genome shotgun (WGS) entry which is preliminary data.</text>
</comment>
<reference evidence="3 4" key="1">
    <citation type="submission" date="2019-03" db="EMBL/GenBank/DDBJ databases">
        <title>Genomic Encyclopedia of Type Strains, Phase IV (KMG-IV): sequencing the most valuable type-strain genomes for metagenomic binning, comparative biology and taxonomic classification.</title>
        <authorList>
            <person name="Goeker M."/>
        </authorList>
    </citation>
    <scope>NUCLEOTIDE SEQUENCE [LARGE SCALE GENOMIC DNA]</scope>
    <source>
        <strain evidence="3 4">DSM 103428</strain>
    </source>
</reference>
<keyword evidence="2" id="KW-0732">Signal</keyword>
<keyword evidence="4" id="KW-1185">Reference proteome</keyword>
<dbReference type="EMBL" id="SMGK01000006">
    <property type="protein sequence ID" value="TCK70823.1"/>
    <property type="molecule type" value="Genomic_DNA"/>
</dbReference>
<evidence type="ECO:0000313" key="3">
    <source>
        <dbReference type="EMBL" id="TCK70823.1"/>
    </source>
</evidence>